<evidence type="ECO:0000256" key="9">
    <source>
        <dbReference type="ARBA" id="ARBA00047407"/>
    </source>
</evidence>
<evidence type="ECO:0000313" key="12">
    <source>
        <dbReference type="EMBL" id="CAA9280715.1"/>
    </source>
</evidence>
<feature type="active site" description="Charge relay system" evidence="10">
    <location>
        <position position="160"/>
    </location>
</feature>
<dbReference type="GO" id="GO:0005524">
    <property type="term" value="F:ATP binding"/>
    <property type="evidence" value="ECO:0007669"/>
    <property type="project" value="UniProtKB-KW"/>
</dbReference>
<evidence type="ECO:0000259" key="11">
    <source>
        <dbReference type="Pfam" id="PF01425"/>
    </source>
</evidence>
<evidence type="ECO:0000256" key="3">
    <source>
        <dbReference type="ARBA" id="ARBA00012739"/>
    </source>
</evidence>
<dbReference type="InterPro" id="IPR004412">
    <property type="entry name" value="GatA"/>
</dbReference>
<gene>
    <name evidence="10" type="primary">gatA</name>
    <name evidence="12" type="ORF">AVDCRST_MAG08-3821</name>
</gene>
<dbReference type="EC" id="6.3.5.7" evidence="3 10"/>
<feature type="domain" description="Amidase" evidence="11">
    <location>
        <begin position="25"/>
        <end position="477"/>
    </location>
</feature>
<dbReference type="InterPro" id="IPR036928">
    <property type="entry name" value="AS_sf"/>
</dbReference>
<dbReference type="EMBL" id="CADCTG010000286">
    <property type="protein sequence ID" value="CAA9280715.1"/>
    <property type="molecule type" value="Genomic_DNA"/>
</dbReference>
<proteinExistence type="inferred from homology"/>
<feature type="active site" description="Charge relay system" evidence="10">
    <location>
        <position position="79"/>
    </location>
</feature>
<keyword evidence="6 10" id="KW-0547">Nucleotide-binding</keyword>
<dbReference type="Gene3D" id="3.90.1300.10">
    <property type="entry name" value="Amidase signature (AS) domain"/>
    <property type="match status" value="1"/>
</dbReference>
<dbReference type="PANTHER" id="PTHR11895:SF151">
    <property type="entry name" value="GLUTAMYL-TRNA(GLN) AMIDOTRANSFERASE SUBUNIT A"/>
    <property type="match status" value="1"/>
</dbReference>
<dbReference type="PANTHER" id="PTHR11895">
    <property type="entry name" value="TRANSAMIDASE"/>
    <property type="match status" value="1"/>
</dbReference>
<comment type="similarity">
    <text evidence="1 10">Belongs to the amidase family. GatA subfamily.</text>
</comment>
<dbReference type="HAMAP" id="MF_00120">
    <property type="entry name" value="GatA"/>
    <property type="match status" value="1"/>
</dbReference>
<keyword evidence="5 10" id="KW-0436">Ligase</keyword>
<dbReference type="PROSITE" id="PS00571">
    <property type="entry name" value="AMIDASES"/>
    <property type="match status" value="1"/>
</dbReference>
<organism evidence="12">
    <name type="scientific">uncultured Acetobacteraceae bacterium</name>
    <dbReference type="NCBI Taxonomy" id="169975"/>
    <lineage>
        <taxon>Bacteria</taxon>
        <taxon>Pseudomonadati</taxon>
        <taxon>Pseudomonadota</taxon>
        <taxon>Alphaproteobacteria</taxon>
        <taxon>Acetobacterales</taxon>
        <taxon>Acetobacteraceae</taxon>
        <taxon>environmental samples</taxon>
    </lineage>
</organism>
<comment type="catalytic activity">
    <reaction evidence="9 10">
        <text>L-glutamyl-tRNA(Gln) + L-glutamine + ATP + H2O = L-glutaminyl-tRNA(Gln) + L-glutamate + ADP + phosphate + H(+)</text>
        <dbReference type="Rhea" id="RHEA:17521"/>
        <dbReference type="Rhea" id="RHEA-COMP:9681"/>
        <dbReference type="Rhea" id="RHEA-COMP:9684"/>
        <dbReference type="ChEBI" id="CHEBI:15377"/>
        <dbReference type="ChEBI" id="CHEBI:15378"/>
        <dbReference type="ChEBI" id="CHEBI:29985"/>
        <dbReference type="ChEBI" id="CHEBI:30616"/>
        <dbReference type="ChEBI" id="CHEBI:43474"/>
        <dbReference type="ChEBI" id="CHEBI:58359"/>
        <dbReference type="ChEBI" id="CHEBI:78520"/>
        <dbReference type="ChEBI" id="CHEBI:78521"/>
        <dbReference type="ChEBI" id="CHEBI:456216"/>
        <dbReference type="EC" id="6.3.5.7"/>
    </reaction>
</comment>
<comment type="subunit">
    <text evidence="2 10">Heterotrimer of A, B and C subunits.</text>
</comment>
<dbReference type="GO" id="GO:0050567">
    <property type="term" value="F:glutaminyl-tRNA synthase (glutamine-hydrolyzing) activity"/>
    <property type="evidence" value="ECO:0007669"/>
    <property type="project" value="UniProtKB-UniRule"/>
</dbReference>
<keyword evidence="7 10" id="KW-0067">ATP-binding</keyword>
<dbReference type="InterPro" id="IPR000120">
    <property type="entry name" value="Amidase"/>
</dbReference>
<feature type="active site" description="Acyl-ester intermediate" evidence="10">
    <location>
        <position position="184"/>
    </location>
</feature>
<keyword evidence="12" id="KW-0808">Transferase</keyword>
<evidence type="ECO:0000256" key="6">
    <source>
        <dbReference type="ARBA" id="ARBA00022741"/>
    </source>
</evidence>
<dbReference type="InterPro" id="IPR020556">
    <property type="entry name" value="Amidase_CS"/>
</dbReference>
<evidence type="ECO:0000256" key="10">
    <source>
        <dbReference type="HAMAP-Rule" id="MF_00120"/>
    </source>
</evidence>
<evidence type="ECO:0000256" key="2">
    <source>
        <dbReference type="ARBA" id="ARBA00011123"/>
    </source>
</evidence>
<evidence type="ECO:0000256" key="4">
    <source>
        <dbReference type="ARBA" id="ARBA00014428"/>
    </source>
</evidence>
<evidence type="ECO:0000256" key="7">
    <source>
        <dbReference type="ARBA" id="ARBA00022840"/>
    </source>
</evidence>
<sequence>MTRPTDFTLRGALDALAAREISAEELARAHLDAIEALNPRLNAYVAVTGERALERARASDARRARGEAGPLEGVPLGIKDLFCTEGVRTTAGSRILGDFVPPYESTVTANLLRDGAVFLGKTNLDEFAMGSSNTTSAAGPVENPWNRRNDPDTRLVPGGSSGGSAAAVAARLALGATATDTGGSIRQPAAFCGIAGMKPTYGRCSRWGVVAFASSLDQAGPMARTVEDCATLLRSMSGFDPKDSTSADMPVPDFAAACGRSVKGLRIGVPCEYRLDGMPAEIEALWQQGLEWLREAGAETVEISLPHAKYALPTYYIVAPAEASSNLARYDGVRYGLRVEERDGDLQDLYERTRAAGFGAEVKRRIMIGTYVLSAGYYDAYYLKAQKVRALIKRDFDEVFAASGAKVDAIVTPATPSAAFGMDEKQDDPVAMYLNDVFTVTANLAGLPGLSVPAGLDTQGLPLGLQVIGRAFDEETVFAVGAALERAAAFEALPAVMAGKTARAAG</sequence>
<reference evidence="12" key="1">
    <citation type="submission" date="2020-02" db="EMBL/GenBank/DDBJ databases">
        <authorList>
            <person name="Meier V. D."/>
        </authorList>
    </citation>
    <scope>NUCLEOTIDE SEQUENCE</scope>
    <source>
        <strain evidence="12">AVDCRST_MAG08</strain>
    </source>
</reference>
<comment type="function">
    <text evidence="10">Allows the formation of correctly charged Gln-tRNA(Gln) through the transamidation of misacylated Glu-tRNA(Gln) in organisms which lack glutaminyl-tRNA synthetase. The reaction takes place in the presence of glutamine and ATP through an activated gamma-phospho-Glu-tRNA(Gln).</text>
</comment>
<evidence type="ECO:0000256" key="5">
    <source>
        <dbReference type="ARBA" id="ARBA00022598"/>
    </source>
</evidence>
<dbReference type="SUPFAM" id="SSF75304">
    <property type="entry name" value="Amidase signature (AS) enzymes"/>
    <property type="match status" value="1"/>
</dbReference>
<dbReference type="NCBIfam" id="TIGR00132">
    <property type="entry name" value="gatA"/>
    <property type="match status" value="1"/>
</dbReference>
<dbReference type="InterPro" id="IPR023631">
    <property type="entry name" value="Amidase_dom"/>
</dbReference>
<evidence type="ECO:0000256" key="1">
    <source>
        <dbReference type="ARBA" id="ARBA00008069"/>
    </source>
</evidence>
<name>A0A6J4JKJ2_9PROT</name>
<accession>A0A6J4JKJ2</accession>
<dbReference type="GO" id="GO:0030956">
    <property type="term" value="C:glutamyl-tRNA(Gln) amidotransferase complex"/>
    <property type="evidence" value="ECO:0007669"/>
    <property type="project" value="InterPro"/>
</dbReference>
<keyword evidence="8 10" id="KW-0648">Protein biosynthesis</keyword>
<dbReference type="GO" id="GO:0006412">
    <property type="term" value="P:translation"/>
    <property type="evidence" value="ECO:0007669"/>
    <property type="project" value="UniProtKB-UniRule"/>
</dbReference>
<dbReference type="AlphaFoldDB" id="A0A6J4JKJ2"/>
<protein>
    <recommendedName>
        <fullName evidence="4 10">Glutamyl-tRNA(Gln) amidotransferase subunit A</fullName>
        <shortName evidence="10">Glu-ADT subunit A</shortName>
        <ecNumber evidence="3 10">6.3.5.7</ecNumber>
    </recommendedName>
</protein>
<dbReference type="Pfam" id="PF01425">
    <property type="entry name" value="Amidase"/>
    <property type="match status" value="1"/>
</dbReference>
<dbReference type="GO" id="GO:0016740">
    <property type="term" value="F:transferase activity"/>
    <property type="evidence" value="ECO:0007669"/>
    <property type="project" value="UniProtKB-KW"/>
</dbReference>
<evidence type="ECO:0000256" key="8">
    <source>
        <dbReference type="ARBA" id="ARBA00022917"/>
    </source>
</evidence>